<dbReference type="SUPFAM" id="SSF48576">
    <property type="entry name" value="Terpenoid synthases"/>
    <property type="match status" value="1"/>
</dbReference>
<dbReference type="InterPro" id="IPR008949">
    <property type="entry name" value="Isoprenoid_synthase_dom_sf"/>
</dbReference>
<organism evidence="1 2">
    <name type="scientific">Orchesella dallaii</name>
    <dbReference type="NCBI Taxonomy" id="48710"/>
    <lineage>
        <taxon>Eukaryota</taxon>
        <taxon>Metazoa</taxon>
        <taxon>Ecdysozoa</taxon>
        <taxon>Arthropoda</taxon>
        <taxon>Hexapoda</taxon>
        <taxon>Collembola</taxon>
        <taxon>Entomobryomorpha</taxon>
        <taxon>Entomobryoidea</taxon>
        <taxon>Orchesellidae</taxon>
        <taxon>Orchesellinae</taxon>
        <taxon>Orchesella</taxon>
    </lineage>
</organism>
<evidence type="ECO:0000313" key="1">
    <source>
        <dbReference type="EMBL" id="CAL8133459.1"/>
    </source>
</evidence>
<comment type="caution">
    <text evidence="1">The sequence shown here is derived from an EMBL/GenBank/DDBJ whole genome shotgun (WGS) entry which is preliminary data.</text>
</comment>
<dbReference type="Gene3D" id="1.10.600.10">
    <property type="entry name" value="Farnesyl Diphosphate Synthase"/>
    <property type="match status" value="1"/>
</dbReference>
<reference evidence="1 2" key="1">
    <citation type="submission" date="2024-08" db="EMBL/GenBank/DDBJ databases">
        <authorList>
            <person name="Cucini C."/>
            <person name="Frati F."/>
        </authorList>
    </citation>
    <scope>NUCLEOTIDE SEQUENCE [LARGE SCALE GENOMIC DNA]</scope>
</reference>
<proteinExistence type="predicted"/>
<evidence type="ECO:0000313" key="2">
    <source>
        <dbReference type="Proteomes" id="UP001642540"/>
    </source>
</evidence>
<protein>
    <submittedName>
        <fullName evidence="1">Uncharacterized protein</fullName>
    </submittedName>
</protein>
<dbReference type="Proteomes" id="UP001642540">
    <property type="component" value="Unassembled WGS sequence"/>
</dbReference>
<name>A0ABP1RR44_9HEXA</name>
<accession>A0ABP1RR44</accession>
<gene>
    <name evidence="1" type="ORF">ODALV1_LOCUS25078</name>
</gene>
<keyword evidence="2" id="KW-1185">Reference proteome</keyword>
<dbReference type="EMBL" id="CAXLJM020000099">
    <property type="protein sequence ID" value="CAL8133459.1"/>
    <property type="molecule type" value="Genomic_DNA"/>
</dbReference>
<sequence>MEKFGKVYIRRKSGDNHDELELVKSARFSNRDHKWYDSHGNIHSEYHQNRGKKFTIAFKSSQLDKHGHSVNFEGNIHVPYNLGDILEQDYEGIDKTEKEDIDLVRSYHLISGNITEEKTRQMMQATFLAACSPGCKLRDAKMRRLYNLVLFMFDDHMETFFTVLKFNQLNEFIKLAHKILYQKLGTIRIDPSSFPNVPESLLDYLKYIQFSEKELSILENGTDRGKYIREATVEFLHANCVEASQEWNENWGGNFDKAQNELRVTASGAWIFLELGVFDAKIEVNEEIRNTFLFKWFVRLYTQHTSWSNDVVLGTHLWIDDDDDTDEQMLMLK</sequence>